<organism evidence="3 4">
    <name type="scientific">Thauera terpenica 58Eu</name>
    <dbReference type="NCBI Taxonomy" id="1348657"/>
    <lineage>
        <taxon>Bacteria</taxon>
        <taxon>Pseudomonadati</taxon>
        <taxon>Pseudomonadota</taxon>
        <taxon>Betaproteobacteria</taxon>
        <taxon>Rhodocyclales</taxon>
        <taxon>Zoogloeaceae</taxon>
        <taxon>Thauera</taxon>
    </lineage>
</organism>
<dbReference type="Proteomes" id="UP000015455">
    <property type="component" value="Unassembled WGS sequence"/>
</dbReference>
<protein>
    <recommendedName>
        <fullName evidence="2">Lcl C-terminal domain-containing protein</fullName>
    </recommendedName>
</protein>
<sequence length="222" mass="23934">MLSLSCFSRRTLLPLLTTAALAACSAEAPPPPQAPVLSAAELEAANRAVFEALDPREQAASARFEMRNDGTAIDTTTGLMWMRCAFGQVWQAGSCAGEAKLINWHRALEAAEGFAFAGYGDWRLPTRDELTSLVYCSSGVRRAPDADGVPGTCEGDYRAPTLLRAVFPDAPVHKYWSGTQDERHSFGAWGVSFVNGATGVGVQTEYVLLRLVRSTAHAPRQD</sequence>
<name>S9ZHH3_9RHOO</name>
<dbReference type="STRING" id="1348657.M622_10950"/>
<evidence type="ECO:0000256" key="1">
    <source>
        <dbReference type="SAM" id="SignalP"/>
    </source>
</evidence>
<evidence type="ECO:0000313" key="4">
    <source>
        <dbReference type="Proteomes" id="UP000015455"/>
    </source>
</evidence>
<evidence type="ECO:0000313" key="3">
    <source>
        <dbReference type="EMBL" id="EPZ16815.1"/>
    </source>
</evidence>
<proteinExistence type="predicted"/>
<comment type="caution">
    <text evidence="3">The sequence shown here is derived from an EMBL/GenBank/DDBJ whole genome shotgun (WGS) entry which is preliminary data.</text>
</comment>
<dbReference type="PANTHER" id="PTHR35812:SF1">
    <property type="entry name" value="LIPOPROTEIN"/>
    <property type="match status" value="1"/>
</dbReference>
<feature type="signal peptide" evidence="1">
    <location>
        <begin position="1"/>
        <end position="22"/>
    </location>
</feature>
<keyword evidence="4" id="KW-1185">Reference proteome</keyword>
<accession>S9ZHH3</accession>
<dbReference type="OrthoDB" id="8555302at2"/>
<feature type="chain" id="PRO_5004573671" description="Lcl C-terminal domain-containing protein" evidence="1">
    <location>
        <begin position="23"/>
        <end position="222"/>
    </location>
</feature>
<dbReference type="AlphaFoldDB" id="S9ZHH3"/>
<gene>
    <name evidence="3" type="ORF">M622_10950</name>
</gene>
<dbReference type="eggNOG" id="COG0515">
    <property type="taxonomic scope" value="Bacteria"/>
</dbReference>
<dbReference type="InterPro" id="IPR011460">
    <property type="entry name" value="Lcl_C"/>
</dbReference>
<dbReference type="EMBL" id="ATJV01000035">
    <property type="protein sequence ID" value="EPZ16815.1"/>
    <property type="molecule type" value="Genomic_DNA"/>
</dbReference>
<dbReference type="Pfam" id="PF07603">
    <property type="entry name" value="Lcl_C"/>
    <property type="match status" value="1"/>
</dbReference>
<dbReference type="RefSeq" id="WP_021248176.1">
    <property type="nucleotide sequence ID" value="NZ_ATJV01000035.1"/>
</dbReference>
<dbReference type="PATRIC" id="fig|1348657.5.peg.729"/>
<keyword evidence="1" id="KW-0732">Signal</keyword>
<feature type="domain" description="Lcl C-terminal" evidence="2">
    <location>
        <begin position="70"/>
        <end position="213"/>
    </location>
</feature>
<evidence type="ECO:0000259" key="2">
    <source>
        <dbReference type="Pfam" id="PF07603"/>
    </source>
</evidence>
<reference evidence="3 4" key="1">
    <citation type="submission" date="2013-06" db="EMBL/GenBank/DDBJ databases">
        <title>Draft genome sequence of Thauera terpenica.</title>
        <authorList>
            <person name="Liu B."/>
            <person name="Frostegard A.H."/>
            <person name="Shapleigh J.P."/>
        </authorList>
    </citation>
    <scope>NUCLEOTIDE SEQUENCE [LARGE SCALE GENOMIC DNA]</scope>
    <source>
        <strain evidence="3 4">58Eu</strain>
    </source>
</reference>
<dbReference type="PANTHER" id="PTHR35812">
    <property type="entry name" value="LIPOPROTEIN"/>
    <property type="match status" value="1"/>
</dbReference>